<sequence>ESKAQGGTALVRPPTTGFLWGNGIDIYWNSTHTHLSLTVTLPLRNDATDNSLAFDADNVGSIQLKIKPIDSDEFPDFLDLGSPVGINFIIDGPPTSQSIVIAKDVLQVFDFFDDNDTVLIDAIVSDIAGNNNNESGFSDWPEIIVDYVLPDITNNSSNLAIEPGAAENYHEVVGYWNGHNTHVTYTIPVQPTDIDLTMNNGRVDLLGKINTQTSWDTLGSIGSDDYYFEYEDEQILPLEIVVDSILTDDDIGVEDITGYEEGLTIQFSAVLYDRAGNPVNYSDDWPELIIDETPPEVTTVTSTNENGIYNEGDVINIAVILSETIVKDDVVDESDDATVELNANNIEPYPDAVFESFVDDTMNFTYTVETGHSTEKILAGDAIGAGAEIGACIEHP</sequence>
<protein>
    <submittedName>
        <fullName evidence="1">Uncharacterized protein</fullName>
    </submittedName>
</protein>
<proteinExistence type="predicted"/>
<feature type="non-terminal residue" evidence="1">
    <location>
        <position position="1"/>
    </location>
</feature>
<feature type="non-terminal residue" evidence="1">
    <location>
        <position position="396"/>
    </location>
</feature>
<organism evidence="1">
    <name type="scientific">marine metagenome</name>
    <dbReference type="NCBI Taxonomy" id="408172"/>
    <lineage>
        <taxon>unclassified sequences</taxon>
        <taxon>metagenomes</taxon>
        <taxon>ecological metagenomes</taxon>
    </lineage>
</organism>
<evidence type="ECO:0000313" key="1">
    <source>
        <dbReference type="EMBL" id="SVC39180.1"/>
    </source>
</evidence>
<accession>A0A382LRE0</accession>
<dbReference type="AlphaFoldDB" id="A0A382LRE0"/>
<reference evidence="1" key="1">
    <citation type="submission" date="2018-05" db="EMBL/GenBank/DDBJ databases">
        <authorList>
            <person name="Lanie J.A."/>
            <person name="Ng W.-L."/>
            <person name="Kazmierczak K.M."/>
            <person name="Andrzejewski T.M."/>
            <person name="Davidsen T.M."/>
            <person name="Wayne K.J."/>
            <person name="Tettelin H."/>
            <person name="Glass J.I."/>
            <person name="Rusch D."/>
            <person name="Podicherti R."/>
            <person name="Tsui H.-C.T."/>
            <person name="Winkler M.E."/>
        </authorList>
    </citation>
    <scope>NUCLEOTIDE SEQUENCE</scope>
</reference>
<dbReference type="EMBL" id="UINC01088711">
    <property type="protein sequence ID" value="SVC39180.1"/>
    <property type="molecule type" value="Genomic_DNA"/>
</dbReference>
<name>A0A382LRE0_9ZZZZ</name>
<gene>
    <name evidence="1" type="ORF">METZ01_LOCUS292034</name>
</gene>